<gene>
    <name evidence="1" type="ORF">QFC22_000339</name>
</gene>
<keyword evidence="2" id="KW-1185">Reference proteome</keyword>
<evidence type="ECO:0000313" key="2">
    <source>
        <dbReference type="Proteomes" id="UP001243375"/>
    </source>
</evidence>
<accession>A0ACC2XMU2</accession>
<dbReference type="Proteomes" id="UP001243375">
    <property type="component" value="Unassembled WGS sequence"/>
</dbReference>
<dbReference type="EMBL" id="JASBWU010000001">
    <property type="protein sequence ID" value="KAJ9125379.1"/>
    <property type="molecule type" value="Genomic_DNA"/>
</dbReference>
<name>A0ACC2XMU2_9TREE</name>
<reference evidence="1" key="1">
    <citation type="submission" date="2023-04" db="EMBL/GenBank/DDBJ databases">
        <title>Draft Genome sequencing of Naganishia species isolated from polar environments using Oxford Nanopore Technology.</title>
        <authorList>
            <person name="Leo P."/>
            <person name="Venkateswaran K."/>
        </authorList>
    </citation>
    <scope>NUCLEOTIDE SEQUENCE</scope>
    <source>
        <strain evidence="1">MNA-CCFEE 5425</strain>
    </source>
</reference>
<comment type="caution">
    <text evidence="1">The sequence shown here is derived from an EMBL/GenBank/DDBJ whole genome shotgun (WGS) entry which is preliminary data.</text>
</comment>
<evidence type="ECO:0000313" key="1">
    <source>
        <dbReference type="EMBL" id="KAJ9125379.1"/>
    </source>
</evidence>
<protein>
    <submittedName>
        <fullName evidence="1">Uncharacterized protein</fullName>
    </submittedName>
</protein>
<proteinExistence type="predicted"/>
<sequence length="377" mass="40846">MSAPPPARGAPSSRGNRGGKASSYARTKANNLKYGTPLPIVLAASPLHPAYIEPPVPEFVLARRRAQAKERGEPLQDDKRETPIAFMVQLLSKLSATSSAKDPIVPICRGMYDPLTRSVFVTSAADRDILFDRGFFGKGNLSRSEASWKTRRVKLLQEIAGLAAAGGKKDGKKTAEEVTAERRKERKQFKIDRAQAILNASLAAEAVLRSSIQQHGGEAVDVTEGSSPLHRVDSTRSNNTSAEGISSTQPDIVVPGVQDYAHVLPEGVTRLTPQTFLQRPTRPDAKPKGRKPQTPATMAASTTLPDTSNIVGVPNESEQIALSSIPSGEDLVDPETIEDLEHLQLNLEEAFFLSWGLGCLEVVDPKTVRHVFSFDSR</sequence>
<organism evidence="1 2">
    <name type="scientific">Naganishia vaughanmartiniae</name>
    <dbReference type="NCBI Taxonomy" id="1424756"/>
    <lineage>
        <taxon>Eukaryota</taxon>
        <taxon>Fungi</taxon>
        <taxon>Dikarya</taxon>
        <taxon>Basidiomycota</taxon>
        <taxon>Agaricomycotina</taxon>
        <taxon>Tremellomycetes</taxon>
        <taxon>Filobasidiales</taxon>
        <taxon>Filobasidiaceae</taxon>
        <taxon>Naganishia</taxon>
    </lineage>
</organism>